<feature type="region of interest" description="Disordered" evidence="15">
    <location>
        <begin position="533"/>
        <end position="594"/>
    </location>
</feature>
<evidence type="ECO:0000256" key="13">
    <source>
        <dbReference type="ARBA" id="ARBA00049129"/>
    </source>
</evidence>
<dbReference type="EMBL" id="CP014243">
    <property type="protein sequence ID" value="AMD19722.1"/>
    <property type="molecule type" value="Genomic_DNA"/>
</dbReference>
<keyword evidence="5 14" id="KW-0158">Chromosome</keyword>
<evidence type="ECO:0000256" key="5">
    <source>
        <dbReference type="ARBA" id="ARBA00022454"/>
    </source>
</evidence>
<evidence type="ECO:0000256" key="3">
    <source>
        <dbReference type="ARBA" id="ARBA00012182"/>
    </source>
</evidence>
<evidence type="ECO:0000256" key="14">
    <source>
        <dbReference type="PIRNR" id="PIRNR037104"/>
    </source>
</evidence>
<dbReference type="PANTHER" id="PTHR45814:SF2">
    <property type="entry name" value="HISTONE-LYSINE N-METHYLTRANSFERASE SETD1"/>
    <property type="match status" value="1"/>
</dbReference>
<dbReference type="PROSITE" id="PS50280">
    <property type="entry name" value="SET"/>
    <property type="match status" value="1"/>
</dbReference>
<dbReference type="SMART" id="SM00317">
    <property type="entry name" value="SET"/>
    <property type="match status" value="1"/>
</dbReference>
<feature type="domain" description="Post-SET" evidence="17">
    <location>
        <begin position="975"/>
        <end position="991"/>
    </location>
</feature>
<name>A0A109UYL9_9SACH</name>
<sequence>MVGYYNNLNYPGHSRYSDNSLPRNGQHEYGPNTYRYYNGIKRISRENDDYEHIRHDGRDNDNIVNDSDPFKRPTPILKWNSSSFKEKFHYFDVNTKRLLNENKMQKWHNEKLPPTGYVIMHENTAGQVRAFRQARSPYEKASDPRSMEPSPKTYRKVRTSLTLLPRIVYDSHSVGPEPPKEIVIYPIYKEAVASVHDSIIKNFFSTFGEIAHFESFTDPNNALPLNIYLIRYTGHENNMDSPYKSAYKAVKHFSKQPYFVSGIKFTVKLNKNGILKRTIDKSVNENQNRAAKLRQEQSKHNKPDDNSSNAPSLSSPPNSSLASLLLKIPPDLEKIVDNKPVLRVSGKFCFLHGITSEDFKYALKNYNWCRVIEHHTGIYITFRGLAEAKRCLQSETLKLSIMSRRRRAPVKIKFLLIEPSTKHANINKIRNDNNTGPKTYSSVSEFIDAAYGHIIKELKSTLHKDIRRRIIGPTIFDTLNPTNYPDIVSNRQKSLEEKKKLEQEEAEKTKQDVISAAAFDIFNLYGTSYKRRQLEKKKRHSSRESSAAKASKNRMLSGDGSPMAHLLNYDSLSRDDNHAPTIKETDFDISSSSDEDEIYHDDIIEQPELKKLKLESPVKPSKTVSVESGTARLSEDRMKELMSYPEKYRPLASQLPETIYPVSDFERKDGPISIVELQQSIKDAEDLQLVKKVLGYKEEETYNVVSNIEYYAWKLHRDHRERENSKKALMLLNDVPFHPKLRSASGCFKAEGFRKIPDKLKSCYLPHRRKLFQPLNTVNHHSGDNIHSSDPRKGDLENKDQKNHTPEPSSSRVNRALQRRFQQDIDAQKAAIGTESELLSLNQLTKRKKPVTFARSAIHNWGLYALEPIAAKEMIIEYVGERIRQPVAEMRERRYLKSGIGSSYLFRVDESTVIDATKRGGIARFINHCCEPSCTAKIIKVDGTKRIVIYALRDVAQNEELTYDYKFEREADDQERLPCLCGAPSCKGFLN</sequence>
<dbReference type="GO" id="GO:0048188">
    <property type="term" value="C:Set1C/COMPASS complex"/>
    <property type="evidence" value="ECO:0007669"/>
    <property type="project" value="InterPro"/>
</dbReference>
<dbReference type="InterPro" id="IPR017111">
    <property type="entry name" value="Set1_fungi"/>
</dbReference>
<dbReference type="InterPro" id="IPR024636">
    <property type="entry name" value="SET_assoc"/>
</dbReference>
<dbReference type="PIRSF" id="PIRSF037104">
    <property type="entry name" value="Histone_H3-K4_mtfrase_Set1_fun"/>
    <property type="match status" value="1"/>
</dbReference>
<proteinExistence type="predicted"/>
<dbReference type="Pfam" id="PF00856">
    <property type="entry name" value="SET"/>
    <property type="match status" value="1"/>
</dbReference>
<evidence type="ECO:0000313" key="19">
    <source>
        <dbReference type="Proteomes" id="UP000243052"/>
    </source>
</evidence>
<feature type="compositionally biased region" description="Basic and acidic residues" evidence="15">
    <location>
        <begin position="293"/>
        <end position="305"/>
    </location>
</feature>
<evidence type="ECO:0000256" key="15">
    <source>
        <dbReference type="SAM" id="MobiDB-lite"/>
    </source>
</evidence>
<dbReference type="PROSITE" id="PS51572">
    <property type="entry name" value="SAM_MT43_1"/>
    <property type="match status" value="1"/>
</dbReference>
<dbReference type="InterPro" id="IPR048669">
    <property type="entry name" value="SET1_RBD"/>
</dbReference>
<dbReference type="InterPro" id="IPR024657">
    <property type="entry name" value="COMPASS_Set1_N-SET"/>
</dbReference>
<dbReference type="InterPro" id="IPR044570">
    <property type="entry name" value="Set1-like"/>
</dbReference>
<dbReference type="GO" id="GO:0032259">
    <property type="term" value="P:methylation"/>
    <property type="evidence" value="ECO:0007669"/>
    <property type="project" value="UniProtKB-KW"/>
</dbReference>
<dbReference type="Pfam" id="PF11767">
    <property type="entry name" value="SET_assoc"/>
    <property type="match status" value="1"/>
</dbReference>
<dbReference type="EC" id="2.1.1.354" evidence="3 14"/>
<evidence type="ECO:0000256" key="1">
    <source>
        <dbReference type="ARBA" id="ARBA00004123"/>
    </source>
</evidence>
<feature type="region of interest" description="Disordered" evidence="15">
    <location>
        <begin position="285"/>
        <end position="318"/>
    </location>
</feature>
<evidence type="ECO:0000259" key="16">
    <source>
        <dbReference type="PROSITE" id="PS50280"/>
    </source>
</evidence>
<keyword evidence="9 14" id="KW-0156">Chromatin regulator</keyword>
<feature type="compositionally biased region" description="Low complexity" evidence="15">
    <location>
        <begin position="306"/>
        <end position="318"/>
    </location>
</feature>
<dbReference type="GO" id="GO:0140999">
    <property type="term" value="F:histone H3K4 trimethyltransferase activity"/>
    <property type="evidence" value="ECO:0007669"/>
    <property type="project" value="UniProtKB-EC"/>
</dbReference>
<comment type="subunit">
    <text evidence="14">Component of the COMPASS (Set1C) complex.</text>
</comment>
<dbReference type="AlphaFoldDB" id="A0A109UYL9"/>
<comment type="catalytic activity">
    <reaction evidence="12">
        <text>N(6)-methyl-L-lysyl(4)-[histone H3] + S-adenosyl-L-methionine = N(6),N(6)-dimethyl-L-lysyl(4)-[histone H3] + S-adenosyl-L-homocysteine + H(+)</text>
        <dbReference type="Rhea" id="RHEA:60268"/>
        <dbReference type="Rhea" id="RHEA-COMP:15540"/>
        <dbReference type="Rhea" id="RHEA-COMP:15543"/>
        <dbReference type="ChEBI" id="CHEBI:15378"/>
        <dbReference type="ChEBI" id="CHEBI:57856"/>
        <dbReference type="ChEBI" id="CHEBI:59789"/>
        <dbReference type="ChEBI" id="CHEBI:61929"/>
        <dbReference type="ChEBI" id="CHEBI:61976"/>
    </reaction>
</comment>
<evidence type="ECO:0000256" key="11">
    <source>
        <dbReference type="ARBA" id="ARBA00047571"/>
    </source>
</evidence>
<protein>
    <recommendedName>
        <fullName evidence="4 14">Histone-lysine N-methyltransferase, H3 lysine-4 specific</fullName>
        <ecNumber evidence="3 14">2.1.1.354</ecNumber>
    </recommendedName>
</protein>
<evidence type="ECO:0000256" key="6">
    <source>
        <dbReference type="ARBA" id="ARBA00022603"/>
    </source>
</evidence>
<keyword evidence="10 14" id="KW-0539">Nucleus</keyword>
<dbReference type="InterPro" id="IPR046341">
    <property type="entry name" value="SET_dom_sf"/>
</dbReference>
<dbReference type="Gene3D" id="3.30.70.330">
    <property type="match status" value="1"/>
</dbReference>
<dbReference type="Proteomes" id="UP000243052">
    <property type="component" value="Chromosome iii"/>
</dbReference>
<evidence type="ECO:0000313" key="18">
    <source>
        <dbReference type="EMBL" id="AMD19722.1"/>
    </source>
</evidence>
<keyword evidence="6 14" id="KW-0489">Methyltransferase</keyword>
<dbReference type="SMART" id="SM00508">
    <property type="entry name" value="PostSET"/>
    <property type="match status" value="1"/>
</dbReference>
<evidence type="ECO:0000259" key="17">
    <source>
        <dbReference type="PROSITE" id="PS50868"/>
    </source>
</evidence>
<evidence type="ECO:0000256" key="12">
    <source>
        <dbReference type="ARBA" id="ARBA00047583"/>
    </source>
</evidence>
<feature type="region of interest" description="Disordered" evidence="15">
    <location>
        <begin position="775"/>
        <end position="815"/>
    </location>
</feature>
<dbReference type="GO" id="GO:0005694">
    <property type="term" value="C:chromosome"/>
    <property type="evidence" value="ECO:0007669"/>
    <property type="project" value="UniProtKB-SubCell"/>
</dbReference>
<dbReference type="SMART" id="SM01291">
    <property type="entry name" value="N-SET"/>
    <property type="match status" value="1"/>
</dbReference>
<gene>
    <name evidence="18" type="ORF">AW171_hschr31572</name>
</gene>
<comment type="subcellular location">
    <subcellularLocation>
        <location evidence="2">Chromosome</location>
    </subcellularLocation>
    <subcellularLocation>
        <location evidence="1 14">Nucleus</location>
    </subcellularLocation>
</comment>
<accession>A0A109UYL9</accession>
<evidence type="ECO:0000256" key="2">
    <source>
        <dbReference type="ARBA" id="ARBA00004286"/>
    </source>
</evidence>
<dbReference type="STRING" id="45286.A0A109UYL9"/>
<dbReference type="SUPFAM" id="SSF82199">
    <property type="entry name" value="SET domain"/>
    <property type="match status" value="1"/>
</dbReference>
<evidence type="ECO:0000256" key="4">
    <source>
        <dbReference type="ARBA" id="ARBA00015839"/>
    </source>
</evidence>
<dbReference type="OrthoDB" id="308383at2759"/>
<dbReference type="InterPro" id="IPR001214">
    <property type="entry name" value="SET_dom"/>
</dbReference>
<feature type="compositionally biased region" description="Basic and acidic residues" evidence="15">
    <location>
        <begin position="781"/>
        <end position="805"/>
    </location>
</feature>
<organism evidence="18 19">
    <name type="scientific">Eremothecium sinecaudum</name>
    <dbReference type="NCBI Taxonomy" id="45286"/>
    <lineage>
        <taxon>Eukaryota</taxon>
        <taxon>Fungi</taxon>
        <taxon>Dikarya</taxon>
        <taxon>Ascomycota</taxon>
        <taxon>Saccharomycotina</taxon>
        <taxon>Saccharomycetes</taxon>
        <taxon>Saccharomycetales</taxon>
        <taxon>Saccharomycetaceae</taxon>
        <taxon>Eremothecium</taxon>
    </lineage>
</organism>
<dbReference type="InterPro" id="IPR012677">
    <property type="entry name" value="Nucleotide-bd_a/b_plait_sf"/>
</dbReference>
<comment type="catalytic activity">
    <reaction evidence="13">
        <text>N(6),N(6)-dimethyl-L-lysyl(4)-[histone H3] + S-adenosyl-L-methionine = N(6),N(6),N(6)-trimethyl-L-lysyl(4)-[histone H3] + S-adenosyl-L-homocysteine + H(+)</text>
        <dbReference type="Rhea" id="RHEA:60272"/>
        <dbReference type="Rhea" id="RHEA-COMP:15537"/>
        <dbReference type="Rhea" id="RHEA-COMP:15540"/>
        <dbReference type="ChEBI" id="CHEBI:15378"/>
        <dbReference type="ChEBI" id="CHEBI:57856"/>
        <dbReference type="ChEBI" id="CHEBI:59789"/>
        <dbReference type="ChEBI" id="CHEBI:61961"/>
        <dbReference type="ChEBI" id="CHEBI:61976"/>
    </reaction>
</comment>
<comment type="catalytic activity">
    <reaction evidence="11 14">
        <text>L-lysyl(4)-[histone H3] + 3 S-adenosyl-L-methionine = N(6),N(6),N(6)-trimethyl-L-lysyl(4)-[histone H3] + 3 S-adenosyl-L-homocysteine + 3 H(+)</text>
        <dbReference type="Rhea" id="RHEA:60260"/>
        <dbReference type="Rhea" id="RHEA-COMP:15537"/>
        <dbReference type="Rhea" id="RHEA-COMP:15547"/>
        <dbReference type="ChEBI" id="CHEBI:15378"/>
        <dbReference type="ChEBI" id="CHEBI:29969"/>
        <dbReference type="ChEBI" id="CHEBI:57856"/>
        <dbReference type="ChEBI" id="CHEBI:59789"/>
        <dbReference type="ChEBI" id="CHEBI:61961"/>
        <dbReference type="EC" id="2.1.1.354"/>
    </reaction>
</comment>
<reference evidence="18 19" key="1">
    <citation type="submission" date="2016-01" db="EMBL/GenBank/DDBJ databases">
        <title>Genome sequence of the yeast Holleya sinecauda.</title>
        <authorList>
            <person name="Dietrich F.S."/>
        </authorList>
    </citation>
    <scope>NUCLEOTIDE SEQUENCE [LARGE SCALE GENOMIC DNA]</scope>
    <source>
        <strain evidence="18 19">ATCC 58844</strain>
    </source>
</reference>
<feature type="compositionally biased region" description="Basic and acidic residues" evidence="15">
    <location>
        <begin position="572"/>
        <end position="586"/>
    </location>
</feature>
<evidence type="ECO:0000256" key="8">
    <source>
        <dbReference type="ARBA" id="ARBA00022691"/>
    </source>
</evidence>
<dbReference type="InterPro" id="IPR003616">
    <property type="entry name" value="Post-SET_dom"/>
</dbReference>
<dbReference type="PANTHER" id="PTHR45814">
    <property type="entry name" value="HISTONE-LYSINE N-METHYLTRANSFERASE SETD1"/>
    <property type="match status" value="1"/>
</dbReference>
<dbReference type="GeneID" id="28722936"/>
<keyword evidence="19" id="KW-1185">Reference proteome</keyword>
<comment type="function">
    <text evidence="14">Catalytic component of the COMPASS (Set1C) complex that specifically mono-, di- and trimethylates histone H3 to form H3K4me1/2/3. COMPASS recognizes ubiquitinated H2B on one face of the nucleosome which stimulates the methylation of H3 on the opposing face.</text>
</comment>
<evidence type="ECO:0000256" key="7">
    <source>
        <dbReference type="ARBA" id="ARBA00022679"/>
    </source>
</evidence>
<keyword evidence="8 14" id="KW-0949">S-adenosyl-L-methionine</keyword>
<keyword evidence="7 14" id="KW-0808">Transferase</keyword>
<dbReference type="PROSITE" id="PS50868">
    <property type="entry name" value="POST_SET"/>
    <property type="match status" value="1"/>
</dbReference>
<feature type="domain" description="SET" evidence="16">
    <location>
        <begin position="849"/>
        <end position="966"/>
    </location>
</feature>
<dbReference type="RefSeq" id="XP_017986718.1">
    <property type="nucleotide sequence ID" value="XM_018131394.1"/>
</dbReference>
<evidence type="ECO:0000256" key="10">
    <source>
        <dbReference type="ARBA" id="ARBA00023242"/>
    </source>
</evidence>
<dbReference type="Pfam" id="PF11764">
    <property type="entry name" value="N-SET"/>
    <property type="match status" value="1"/>
</dbReference>
<dbReference type="Pfam" id="PF21569">
    <property type="entry name" value="SET1_RBD"/>
    <property type="match status" value="1"/>
</dbReference>
<evidence type="ECO:0000256" key="9">
    <source>
        <dbReference type="ARBA" id="ARBA00022853"/>
    </source>
</evidence>
<dbReference type="Gene3D" id="2.170.270.10">
    <property type="entry name" value="SET domain"/>
    <property type="match status" value="1"/>
</dbReference>